<accession>A0A6A6C419</accession>
<feature type="compositionally biased region" description="Basic and acidic residues" evidence="2">
    <location>
        <begin position="965"/>
        <end position="976"/>
    </location>
</feature>
<feature type="compositionally biased region" description="Basic and acidic residues" evidence="2">
    <location>
        <begin position="118"/>
        <end position="135"/>
    </location>
</feature>
<keyword evidence="1" id="KW-0175">Coiled coil</keyword>
<organism evidence="3 4">
    <name type="scientific">Zasmidium cellare ATCC 36951</name>
    <dbReference type="NCBI Taxonomy" id="1080233"/>
    <lineage>
        <taxon>Eukaryota</taxon>
        <taxon>Fungi</taxon>
        <taxon>Dikarya</taxon>
        <taxon>Ascomycota</taxon>
        <taxon>Pezizomycotina</taxon>
        <taxon>Dothideomycetes</taxon>
        <taxon>Dothideomycetidae</taxon>
        <taxon>Mycosphaerellales</taxon>
        <taxon>Mycosphaerellaceae</taxon>
        <taxon>Zasmidium</taxon>
    </lineage>
</organism>
<gene>
    <name evidence="3" type="ORF">M409DRAFT_59855</name>
</gene>
<proteinExistence type="predicted"/>
<dbReference type="RefSeq" id="XP_033661491.1">
    <property type="nucleotide sequence ID" value="XM_033814317.1"/>
</dbReference>
<evidence type="ECO:0000313" key="3">
    <source>
        <dbReference type="EMBL" id="KAF2160602.1"/>
    </source>
</evidence>
<reference evidence="3" key="1">
    <citation type="journal article" date="2020" name="Stud. Mycol.">
        <title>101 Dothideomycetes genomes: a test case for predicting lifestyles and emergence of pathogens.</title>
        <authorList>
            <person name="Haridas S."/>
            <person name="Albert R."/>
            <person name="Binder M."/>
            <person name="Bloem J."/>
            <person name="Labutti K."/>
            <person name="Salamov A."/>
            <person name="Andreopoulos B."/>
            <person name="Baker S."/>
            <person name="Barry K."/>
            <person name="Bills G."/>
            <person name="Bluhm B."/>
            <person name="Cannon C."/>
            <person name="Castanera R."/>
            <person name="Culley D."/>
            <person name="Daum C."/>
            <person name="Ezra D."/>
            <person name="Gonzalez J."/>
            <person name="Henrissat B."/>
            <person name="Kuo A."/>
            <person name="Liang C."/>
            <person name="Lipzen A."/>
            <person name="Lutzoni F."/>
            <person name="Magnuson J."/>
            <person name="Mondo S."/>
            <person name="Nolan M."/>
            <person name="Ohm R."/>
            <person name="Pangilinan J."/>
            <person name="Park H.-J."/>
            <person name="Ramirez L."/>
            <person name="Alfaro M."/>
            <person name="Sun H."/>
            <person name="Tritt A."/>
            <person name="Yoshinaga Y."/>
            <person name="Zwiers L.-H."/>
            <person name="Turgeon B."/>
            <person name="Goodwin S."/>
            <person name="Spatafora J."/>
            <person name="Crous P."/>
            <person name="Grigoriev I."/>
        </authorList>
    </citation>
    <scope>NUCLEOTIDE SEQUENCE</scope>
    <source>
        <strain evidence="3">ATCC 36951</strain>
    </source>
</reference>
<evidence type="ECO:0000256" key="1">
    <source>
        <dbReference type="SAM" id="Coils"/>
    </source>
</evidence>
<feature type="coiled-coil region" evidence="1">
    <location>
        <begin position="696"/>
        <end position="730"/>
    </location>
</feature>
<keyword evidence="4" id="KW-1185">Reference proteome</keyword>
<feature type="compositionally biased region" description="Basic and acidic residues" evidence="2">
    <location>
        <begin position="142"/>
        <end position="154"/>
    </location>
</feature>
<evidence type="ECO:0000313" key="4">
    <source>
        <dbReference type="Proteomes" id="UP000799537"/>
    </source>
</evidence>
<feature type="compositionally biased region" description="Acidic residues" evidence="2">
    <location>
        <begin position="802"/>
        <end position="812"/>
    </location>
</feature>
<dbReference type="AlphaFoldDB" id="A0A6A6C419"/>
<feature type="region of interest" description="Disordered" evidence="2">
    <location>
        <begin position="792"/>
        <end position="988"/>
    </location>
</feature>
<dbReference type="Proteomes" id="UP000799537">
    <property type="component" value="Unassembled WGS sequence"/>
</dbReference>
<sequence>MGSQHNAIVDSLLWKSVRERSLPQILRSLTLCDTHSKLSSLFASATNIAATSHLPLDRLHCLLKTPTTYNSSNTNTNSRVAGDTVEMTIPNKQNQSAIQANMGRINTHSAPASKKRKCSDGRDASEQAEQGDIRVAKHARRDSHQETNDKDKQTRTTPNAPSPKGTMIDLTGDEPSPKTKQRKLGAPFEKWPVELRWYEEDYTLKTDAAKAAISQDKKSLKFWQEGEEPYFTIQTASIKNLEEARHENELVLTRAGEKTFTIVFTIDRDLPFLRTHGKFFNVLSSLGNDGKGTDRLQKDRADAAARSTANTNSHDVAFVRQEWKTFGDNDWKNITRNDLRKFCRWADKTYPGQPFRGISNIKKPDLQSRIIDWLTANPNEGVGANAGVQNVQPKWPAYDENNNLLGYYITRDEAAAAAQQAVFESAAAREAQRIHRSTPAVYDIERISPNQHPHPYSPTFKTTSRPSANMADYKSMKTGALSIIHDAKTYNDKVDINTLMLQLELDATHNLSATVSFYFKKASNTEGSKKRNRQVMAALEQQQPGDILHKGLVAETLVPFVHIGKASHRQATEQSEPCTARAYGIVAHCVLKSIKYLPNAKASGIYTPTGKIAIKLENFELPNEGWSPSWDGSGKMVPCMFGIRVLEKIQMMEPAVMAPLDEEDQEDFESGLEDEMVDEEIREYVAAKETAAAEKAAALQQERDAVLGQIRKAKNELKALDTKQAAMKKERHEMADFDSEGFAHHRSPARDQELKVNIEQIGKQKSTTEDTLRKATHQLNVMSKRTEGALLAADEPAVVTEPEVEPPSEEEAVQAAAPQVEPAQEEEGQAAAPQAEKALEEEAAPQAGEAEEKGVQATSPQVEQAQEPAAPPSPPPVAGKKRSREDTGKPDCDERSKKSNPNLMPPPSHITGVKRSREDDGPQEVVTKKARTASPAQEKDIIAESISPLTGQPSNSDIAAVASVEKQKAEKSEASSKQKPLSKGKGKADLVRVVNDAIKSRHKKQVVASQIARRQEAANVAQRAGIAAMKSAYVPGSGGRKMS</sequence>
<feature type="compositionally biased region" description="Low complexity" evidence="2">
    <location>
        <begin position="813"/>
        <end position="822"/>
    </location>
</feature>
<name>A0A6A6C419_ZASCE</name>
<feature type="region of interest" description="Disordered" evidence="2">
    <location>
        <begin position="447"/>
        <end position="466"/>
    </location>
</feature>
<protein>
    <submittedName>
        <fullName evidence="3">Uncharacterized protein</fullName>
    </submittedName>
</protein>
<feature type="region of interest" description="Disordered" evidence="2">
    <location>
        <begin position="102"/>
        <end position="184"/>
    </location>
</feature>
<feature type="compositionally biased region" description="Low complexity" evidence="2">
    <location>
        <begin position="792"/>
        <end position="801"/>
    </location>
</feature>
<dbReference type="EMBL" id="ML993625">
    <property type="protein sequence ID" value="KAF2160602.1"/>
    <property type="molecule type" value="Genomic_DNA"/>
</dbReference>
<dbReference type="GeneID" id="54567589"/>
<feature type="compositionally biased region" description="Polar residues" evidence="2">
    <location>
        <begin position="947"/>
        <end position="957"/>
    </location>
</feature>
<feature type="compositionally biased region" description="Basic and acidic residues" evidence="2">
    <location>
        <begin position="883"/>
        <end position="897"/>
    </location>
</feature>
<feature type="compositionally biased region" description="Low complexity" evidence="2">
    <location>
        <begin position="859"/>
        <end position="868"/>
    </location>
</feature>
<evidence type="ECO:0000256" key="2">
    <source>
        <dbReference type="SAM" id="MobiDB-lite"/>
    </source>
</evidence>